<sequence>MLTNCKGDHVAMADFCYFCKKKIGFFDTSSRTAFAQTVCGNCVNKVNRVAILYNREFSEYTLYSLEDAGKILEKAQSFEMYISRYLKIRAEYEPQIQHYQELAEKEKKTLKEIEKGMDDDRREYEAELKECEKEWKAERASSDYKNELKEYEKARRRGDEVAARTLKRLMDAVDDNYRAEVEKKQNSYNRFQREPLELCEEWKSIVKCYEAIVNRLRNYQAVKEYVFRVTEVPSEKLVLGHEIERRSEEKSEGREYILLYLKKILKVDESRLQEAANNDVILAEFGKSWINSGVEKLLIKERLNEGSIERLQHAIESHKILLSTVSDPDILRRAEDAMDESEKTLDECMKTRGDLDKEFNRKDLELKAAFNRLTEPDTRKLASENNTNSANIVKATTTKQSNNSQTVTIAQPAAVKPSEKQEKGVTCGNCGKENKDGAKFCRYCGTPLVAKSIRFCTECGHKIRPGGKFCPACGTKVED</sequence>
<dbReference type="Proteomes" id="UP000219901">
    <property type="component" value="Unassembled WGS sequence"/>
</dbReference>
<dbReference type="Pfam" id="PF12773">
    <property type="entry name" value="DZR"/>
    <property type="match status" value="1"/>
</dbReference>
<dbReference type="InterPro" id="IPR025874">
    <property type="entry name" value="DZR"/>
</dbReference>
<accession>A0A2A6ZZT3</accession>
<reference evidence="3 4" key="1">
    <citation type="journal article" date="2017" name="Front. Microbiol.">
        <title>New Insights into the Diversity of the Genus Faecalibacterium.</title>
        <authorList>
            <person name="Benevides L."/>
            <person name="Burman S."/>
            <person name="Martin R."/>
            <person name="Robert V."/>
            <person name="Thomas M."/>
            <person name="Miquel S."/>
            <person name="Chain F."/>
            <person name="Sokol H."/>
            <person name="Bermudez-Humaran L.G."/>
            <person name="Morrison M."/>
            <person name="Langella P."/>
            <person name="Azevedo V.A."/>
            <person name="Chatel J.M."/>
            <person name="Soares S."/>
        </authorList>
    </citation>
    <scope>NUCLEOTIDE SEQUENCE [LARGE SCALE GENOMIC DNA]</scope>
    <source>
        <strain evidence="3 4">CNCM I 4546</strain>
    </source>
</reference>
<name>A0A2A6ZZT3_9FIRM</name>
<dbReference type="AlphaFoldDB" id="A0A2A6ZZT3"/>
<evidence type="ECO:0000259" key="2">
    <source>
        <dbReference type="Pfam" id="PF12773"/>
    </source>
</evidence>
<proteinExistence type="predicted"/>
<feature type="domain" description="DZANK-type" evidence="2">
    <location>
        <begin position="427"/>
        <end position="474"/>
    </location>
</feature>
<gene>
    <name evidence="3" type="ORF">CGS55_07790</name>
</gene>
<keyword evidence="1" id="KW-0175">Coiled coil</keyword>
<protein>
    <recommendedName>
        <fullName evidence="2">DZANK-type domain-containing protein</fullName>
    </recommendedName>
</protein>
<comment type="caution">
    <text evidence="3">The sequence shown here is derived from an EMBL/GenBank/DDBJ whole genome shotgun (WGS) entry which is preliminary data.</text>
</comment>
<feature type="coiled-coil region" evidence="1">
    <location>
        <begin position="96"/>
        <end position="194"/>
    </location>
</feature>
<evidence type="ECO:0000256" key="1">
    <source>
        <dbReference type="SAM" id="Coils"/>
    </source>
</evidence>
<evidence type="ECO:0000313" key="4">
    <source>
        <dbReference type="Proteomes" id="UP000219901"/>
    </source>
</evidence>
<evidence type="ECO:0000313" key="3">
    <source>
        <dbReference type="EMBL" id="PDX72400.1"/>
    </source>
</evidence>
<organism evidence="3 4">
    <name type="scientific">Faecalibacterium prausnitzii</name>
    <dbReference type="NCBI Taxonomy" id="853"/>
    <lineage>
        <taxon>Bacteria</taxon>
        <taxon>Bacillati</taxon>
        <taxon>Bacillota</taxon>
        <taxon>Clostridia</taxon>
        <taxon>Eubacteriales</taxon>
        <taxon>Oscillospiraceae</taxon>
        <taxon>Faecalibacterium</taxon>
    </lineage>
</organism>
<dbReference type="EMBL" id="NMTV01000047">
    <property type="protein sequence ID" value="PDX72400.1"/>
    <property type="molecule type" value="Genomic_DNA"/>
</dbReference>